<name>A0A2G5C1J3_AQUCA</name>
<protein>
    <submittedName>
        <fullName evidence="1">Uncharacterized protein</fullName>
    </submittedName>
</protein>
<evidence type="ECO:0000313" key="2">
    <source>
        <dbReference type="Proteomes" id="UP000230069"/>
    </source>
</evidence>
<dbReference type="AlphaFoldDB" id="A0A2G5C1J3"/>
<accession>A0A2G5C1J3</accession>
<keyword evidence="2" id="KW-1185">Reference proteome</keyword>
<evidence type="ECO:0000313" key="1">
    <source>
        <dbReference type="EMBL" id="PIA25115.1"/>
    </source>
</evidence>
<organism evidence="1 2">
    <name type="scientific">Aquilegia coerulea</name>
    <name type="common">Rocky mountain columbine</name>
    <dbReference type="NCBI Taxonomy" id="218851"/>
    <lineage>
        <taxon>Eukaryota</taxon>
        <taxon>Viridiplantae</taxon>
        <taxon>Streptophyta</taxon>
        <taxon>Embryophyta</taxon>
        <taxon>Tracheophyta</taxon>
        <taxon>Spermatophyta</taxon>
        <taxon>Magnoliopsida</taxon>
        <taxon>Ranunculales</taxon>
        <taxon>Ranunculaceae</taxon>
        <taxon>Thalictroideae</taxon>
        <taxon>Aquilegia</taxon>
    </lineage>
</organism>
<gene>
    <name evidence="1" type="ORF">AQUCO_12500023v1</name>
</gene>
<dbReference type="InParanoid" id="A0A2G5C1J3"/>
<dbReference type="EMBL" id="KZ305141">
    <property type="protein sequence ID" value="PIA25115.1"/>
    <property type="molecule type" value="Genomic_DNA"/>
</dbReference>
<proteinExistence type="predicted"/>
<sequence length="78" mass="8405">MLKVSVDIGTGTTERGCCPKLFADCSKSVWFLGAEHIGIPCVILRSSLTSRREFPSADAKMDGFGGVDLTVSRLRQKG</sequence>
<dbReference type="Proteomes" id="UP000230069">
    <property type="component" value="Unassembled WGS sequence"/>
</dbReference>
<dbReference type="STRING" id="218851.A0A2G5C1J3"/>
<dbReference type="OrthoDB" id="545219at2759"/>
<reference evidence="1 2" key="1">
    <citation type="submission" date="2017-09" db="EMBL/GenBank/DDBJ databases">
        <title>WGS assembly of Aquilegia coerulea Goldsmith.</title>
        <authorList>
            <person name="Hodges S."/>
            <person name="Kramer E."/>
            <person name="Nordborg M."/>
            <person name="Tomkins J."/>
            <person name="Borevitz J."/>
            <person name="Derieg N."/>
            <person name="Yan J."/>
            <person name="Mihaltcheva S."/>
            <person name="Hayes R.D."/>
            <person name="Rokhsar D."/>
        </authorList>
    </citation>
    <scope>NUCLEOTIDE SEQUENCE [LARGE SCALE GENOMIC DNA]</scope>
    <source>
        <strain evidence="2">cv. Goldsmith</strain>
    </source>
</reference>